<dbReference type="Pfam" id="PF01302">
    <property type="entry name" value="CAP_GLY"/>
    <property type="match status" value="1"/>
</dbReference>
<gene>
    <name evidence="4" type="ORF">DY000_02043555</name>
</gene>
<protein>
    <recommendedName>
        <fullName evidence="3">CAP-Gly domain-containing protein</fullName>
    </recommendedName>
</protein>
<organism evidence="4 5">
    <name type="scientific">Brassica cretica</name>
    <name type="common">Mustard</name>
    <dbReference type="NCBI Taxonomy" id="69181"/>
    <lineage>
        <taxon>Eukaryota</taxon>
        <taxon>Viridiplantae</taxon>
        <taxon>Streptophyta</taxon>
        <taxon>Embryophyta</taxon>
        <taxon>Tracheophyta</taxon>
        <taxon>Spermatophyta</taxon>
        <taxon>Magnoliopsida</taxon>
        <taxon>eudicotyledons</taxon>
        <taxon>Gunneridae</taxon>
        <taxon>Pentapetalae</taxon>
        <taxon>rosids</taxon>
        <taxon>malvids</taxon>
        <taxon>Brassicales</taxon>
        <taxon>Brassicaceae</taxon>
        <taxon>Brassiceae</taxon>
        <taxon>Brassica</taxon>
    </lineage>
</organism>
<evidence type="ECO:0000259" key="3">
    <source>
        <dbReference type="Pfam" id="PF01302"/>
    </source>
</evidence>
<dbReference type="InterPro" id="IPR036859">
    <property type="entry name" value="CAP-Gly_dom_sf"/>
</dbReference>
<evidence type="ECO:0000256" key="1">
    <source>
        <dbReference type="ARBA" id="ARBA00004496"/>
    </source>
</evidence>
<keyword evidence="5" id="KW-1185">Reference proteome</keyword>
<dbReference type="PANTHER" id="PTHR18916:SF85">
    <property type="entry name" value="TUBULIN-FOLDING COFACTOR B"/>
    <property type="match status" value="1"/>
</dbReference>
<dbReference type="Proteomes" id="UP000266723">
    <property type="component" value="Unassembled WGS sequence"/>
</dbReference>
<name>A0ABQ7BIW0_BRACR</name>
<dbReference type="SUPFAM" id="SSF74924">
    <property type="entry name" value="Cap-Gly domain"/>
    <property type="match status" value="1"/>
</dbReference>
<evidence type="ECO:0000256" key="2">
    <source>
        <dbReference type="ARBA" id="ARBA00022490"/>
    </source>
</evidence>
<keyword evidence="2" id="KW-0963">Cytoplasm</keyword>
<sequence>MATSRLQMEGDDSVLLHVTHSNLKSFAADKKLWKKCETSVNESGSKVAALSDDARPLGFLPTPPPLMHLVKWMAYCFITPSDCSFAVLFSRFRLHIVDLDPSSVTTGGWLEDTSLVETYNISEEDYAKRPGEFFYCLELVFHIPDSFRKLKEKRVSQNPAASEVKVGDRCQVEAGEKRGVVKYVGRAESLGPGYWVGIQLVRILKETLYVKPEKGV</sequence>
<dbReference type="Gene3D" id="2.30.30.190">
    <property type="entry name" value="CAP Gly-rich-like domain"/>
    <property type="match status" value="1"/>
</dbReference>
<evidence type="ECO:0000313" key="5">
    <source>
        <dbReference type="Proteomes" id="UP000266723"/>
    </source>
</evidence>
<comment type="subcellular location">
    <subcellularLocation>
        <location evidence="1">Cytoplasm</location>
    </subcellularLocation>
</comment>
<proteinExistence type="predicted"/>
<dbReference type="PANTHER" id="PTHR18916">
    <property type="entry name" value="DYNACTIN 1-RELATED MICROTUBULE-BINDING"/>
    <property type="match status" value="1"/>
</dbReference>
<dbReference type="InterPro" id="IPR000938">
    <property type="entry name" value="CAP-Gly_domain"/>
</dbReference>
<dbReference type="EMBL" id="QGKV02001507">
    <property type="protein sequence ID" value="KAF3532498.1"/>
    <property type="molecule type" value="Genomic_DNA"/>
</dbReference>
<accession>A0ABQ7BIW0</accession>
<feature type="domain" description="CAP-Gly" evidence="3">
    <location>
        <begin position="166"/>
        <end position="200"/>
    </location>
</feature>
<comment type="caution">
    <text evidence="4">The sequence shown here is derived from an EMBL/GenBank/DDBJ whole genome shotgun (WGS) entry which is preliminary data.</text>
</comment>
<reference evidence="4 5" key="1">
    <citation type="journal article" date="2020" name="BMC Genomics">
        <title>Intraspecific diversification of the crop wild relative Brassica cretica Lam. using demographic model selection.</title>
        <authorList>
            <person name="Kioukis A."/>
            <person name="Michalopoulou V.A."/>
            <person name="Briers L."/>
            <person name="Pirintsos S."/>
            <person name="Studholme D.J."/>
            <person name="Pavlidis P."/>
            <person name="Sarris P.F."/>
        </authorList>
    </citation>
    <scope>NUCLEOTIDE SEQUENCE [LARGE SCALE GENOMIC DNA]</scope>
    <source>
        <strain evidence="5">cv. PFS-1207/04</strain>
    </source>
</reference>
<evidence type="ECO:0000313" key="4">
    <source>
        <dbReference type="EMBL" id="KAF3532498.1"/>
    </source>
</evidence>